<reference evidence="1" key="1">
    <citation type="submission" date="2013-05" db="EMBL/GenBank/DDBJ databases">
        <authorList>
            <person name="Yim A.K.Y."/>
            <person name="Chan T.F."/>
            <person name="Ji K.M."/>
            <person name="Liu X.Y."/>
            <person name="Zhou J.W."/>
            <person name="Li R.Q."/>
            <person name="Yang K.Y."/>
            <person name="Li J."/>
            <person name="Li M."/>
            <person name="Law P.T.W."/>
            <person name="Wu Y.L."/>
            <person name="Cai Z.L."/>
            <person name="Qin H."/>
            <person name="Bao Y."/>
            <person name="Leung R.K.K."/>
            <person name="Ng P.K.S."/>
            <person name="Zou J."/>
            <person name="Zhong X.J."/>
            <person name="Ran P.X."/>
            <person name="Zhong N.S."/>
            <person name="Liu Z.G."/>
            <person name="Tsui S.K.W."/>
        </authorList>
    </citation>
    <scope>NUCLEOTIDE SEQUENCE</scope>
    <source>
        <strain evidence="1">Derf</strain>
        <tissue evidence="1">Whole organism</tissue>
    </source>
</reference>
<name>A0A922LDF8_DERFA</name>
<evidence type="ECO:0000313" key="2">
    <source>
        <dbReference type="Proteomes" id="UP000790347"/>
    </source>
</evidence>
<proteinExistence type="predicted"/>
<dbReference type="EMBL" id="ASGP02000001">
    <property type="protein sequence ID" value="KAH9529075.1"/>
    <property type="molecule type" value="Genomic_DNA"/>
</dbReference>
<protein>
    <submittedName>
        <fullName evidence="1">Uncharacterized protein</fullName>
    </submittedName>
</protein>
<gene>
    <name evidence="1" type="ORF">DERF_002984</name>
</gene>
<evidence type="ECO:0000313" key="1">
    <source>
        <dbReference type="EMBL" id="KAH9529075.1"/>
    </source>
</evidence>
<accession>A0A922LDF8</accession>
<reference evidence="1" key="2">
    <citation type="journal article" date="2022" name="Res Sq">
        <title>Comparative Genomics Reveals Insights into the Divergent Evolution of Astigmatic Mites and Household Pest Adaptations.</title>
        <authorList>
            <person name="Xiong Q."/>
            <person name="Wan A.T.-Y."/>
            <person name="Liu X.-Y."/>
            <person name="Fung C.S.-H."/>
            <person name="Xiao X."/>
            <person name="Malainual N."/>
            <person name="Hou J."/>
            <person name="Wang L."/>
            <person name="Wang M."/>
            <person name="Yang K."/>
            <person name="Cui Y."/>
            <person name="Leung E."/>
            <person name="Nong W."/>
            <person name="Shin S.-K."/>
            <person name="Au S."/>
            <person name="Jeong K.Y."/>
            <person name="Chew F.T."/>
            <person name="Hui J."/>
            <person name="Leung T.F."/>
            <person name="Tungtrongchitr A."/>
            <person name="Zhong N."/>
            <person name="Liu Z."/>
            <person name="Tsui S."/>
        </authorList>
    </citation>
    <scope>NUCLEOTIDE SEQUENCE</scope>
    <source>
        <strain evidence="1">Derf</strain>
        <tissue evidence="1">Whole organism</tissue>
    </source>
</reference>
<keyword evidence="2" id="KW-1185">Reference proteome</keyword>
<organism evidence="1 2">
    <name type="scientific">Dermatophagoides farinae</name>
    <name type="common">American house dust mite</name>
    <dbReference type="NCBI Taxonomy" id="6954"/>
    <lineage>
        <taxon>Eukaryota</taxon>
        <taxon>Metazoa</taxon>
        <taxon>Ecdysozoa</taxon>
        <taxon>Arthropoda</taxon>
        <taxon>Chelicerata</taxon>
        <taxon>Arachnida</taxon>
        <taxon>Acari</taxon>
        <taxon>Acariformes</taxon>
        <taxon>Sarcoptiformes</taxon>
        <taxon>Astigmata</taxon>
        <taxon>Psoroptidia</taxon>
        <taxon>Analgoidea</taxon>
        <taxon>Pyroglyphidae</taxon>
        <taxon>Dermatophagoidinae</taxon>
        <taxon>Dermatophagoides</taxon>
    </lineage>
</organism>
<dbReference type="Proteomes" id="UP000790347">
    <property type="component" value="Unassembled WGS sequence"/>
</dbReference>
<dbReference type="AlphaFoldDB" id="A0A922LDF8"/>
<comment type="caution">
    <text evidence="1">The sequence shown here is derived from an EMBL/GenBank/DDBJ whole genome shotgun (WGS) entry which is preliminary data.</text>
</comment>
<sequence length="76" mass="8824">MNHPRHQLSINITDISRYTIQAPGYASSLQCKLHTCRLNWKVTYINLHQRMAFSQNSEDVILSLRNSKACFELGLF</sequence>